<protein>
    <submittedName>
        <fullName evidence="1">Uncharacterized protein</fullName>
    </submittedName>
</protein>
<proteinExistence type="predicted"/>
<organism evidence="1 2">
    <name type="scientific">Fontimonas thermophila</name>
    <dbReference type="NCBI Taxonomy" id="1076937"/>
    <lineage>
        <taxon>Bacteria</taxon>
        <taxon>Pseudomonadati</taxon>
        <taxon>Pseudomonadota</taxon>
        <taxon>Gammaproteobacteria</taxon>
        <taxon>Nevskiales</taxon>
        <taxon>Nevskiaceae</taxon>
        <taxon>Fontimonas</taxon>
    </lineage>
</organism>
<dbReference type="STRING" id="1076937.SAMN04488120_103209"/>
<evidence type="ECO:0000313" key="1">
    <source>
        <dbReference type="EMBL" id="SFF39848.1"/>
    </source>
</evidence>
<evidence type="ECO:0000313" key="2">
    <source>
        <dbReference type="Proteomes" id="UP000199771"/>
    </source>
</evidence>
<dbReference type="Proteomes" id="UP000199771">
    <property type="component" value="Unassembled WGS sequence"/>
</dbReference>
<name>A0A1I2IDX4_9GAMM</name>
<keyword evidence="2" id="KW-1185">Reference proteome</keyword>
<dbReference type="EMBL" id="FOOC01000003">
    <property type="protein sequence ID" value="SFF39848.1"/>
    <property type="molecule type" value="Genomic_DNA"/>
</dbReference>
<accession>A0A1I2IDX4</accession>
<dbReference type="AlphaFoldDB" id="A0A1I2IDX4"/>
<reference evidence="1 2" key="1">
    <citation type="submission" date="2016-10" db="EMBL/GenBank/DDBJ databases">
        <authorList>
            <person name="de Groot N.N."/>
        </authorList>
    </citation>
    <scope>NUCLEOTIDE SEQUENCE [LARGE SCALE GENOMIC DNA]</scope>
    <source>
        <strain evidence="1 2">DSM 23609</strain>
    </source>
</reference>
<gene>
    <name evidence="1" type="ORF">SAMN04488120_103209</name>
</gene>
<sequence length="42" mass="4679">MPVEVLFYPASWLELAIHGNFNPDSDFAGVTLAIAFGRERAR</sequence>